<comment type="caution">
    <text evidence="1">The sequence shown here is derived from an EMBL/GenBank/DDBJ whole genome shotgun (WGS) entry which is preliminary data.</text>
</comment>
<evidence type="ECO:0000313" key="1">
    <source>
        <dbReference type="EMBL" id="SMP45753.1"/>
    </source>
</evidence>
<organism evidence="1 2">
    <name type="scientific">Anoxynatronum buryatiense</name>
    <dbReference type="NCBI Taxonomy" id="489973"/>
    <lineage>
        <taxon>Bacteria</taxon>
        <taxon>Bacillati</taxon>
        <taxon>Bacillota</taxon>
        <taxon>Clostridia</taxon>
        <taxon>Eubacteriales</taxon>
        <taxon>Clostridiaceae</taxon>
        <taxon>Anoxynatronum</taxon>
    </lineage>
</organism>
<gene>
    <name evidence="1" type="ORF">SAMN06296020_102361</name>
</gene>
<proteinExistence type="predicted"/>
<accession>A0AA45WU35</accession>
<name>A0AA45WU35_9CLOT</name>
<dbReference type="AlphaFoldDB" id="A0AA45WU35"/>
<sequence>MTSERMKAIKMLEELIGYFFRNNINDVQMDLHYGETECKIMLEGTCLSRPADLDQLNELLNTPRQPELEEYYWGLLGGNDTRQELNLLGSLVDCADVSYNLQKLSITVFRKN</sequence>
<evidence type="ECO:0000313" key="2">
    <source>
        <dbReference type="Proteomes" id="UP001158066"/>
    </source>
</evidence>
<reference evidence="1" key="1">
    <citation type="submission" date="2017-05" db="EMBL/GenBank/DDBJ databases">
        <authorList>
            <person name="Varghese N."/>
            <person name="Submissions S."/>
        </authorList>
    </citation>
    <scope>NUCLEOTIDE SEQUENCE</scope>
    <source>
        <strain evidence="1">Su22</strain>
    </source>
</reference>
<dbReference type="EMBL" id="FXUF01000002">
    <property type="protein sequence ID" value="SMP45753.1"/>
    <property type="molecule type" value="Genomic_DNA"/>
</dbReference>
<dbReference type="RefSeq" id="WP_283408260.1">
    <property type="nucleotide sequence ID" value="NZ_FXUF01000002.1"/>
</dbReference>
<protein>
    <submittedName>
        <fullName evidence="1">Uncharacterized protein</fullName>
    </submittedName>
</protein>
<dbReference type="Proteomes" id="UP001158066">
    <property type="component" value="Unassembled WGS sequence"/>
</dbReference>
<keyword evidence="2" id="KW-1185">Reference proteome</keyword>